<dbReference type="GO" id="GO:0016042">
    <property type="term" value="P:lipid catabolic process"/>
    <property type="evidence" value="ECO:0007669"/>
    <property type="project" value="UniProtKB-UniRule"/>
</dbReference>
<dbReference type="GO" id="GO:0016020">
    <property type="term" value="C:membrane"/>
    <property type="evidence" value="ECO:0007669"/>
    <property type="project" value="TreeGrafter"/>
</dbReference>
<gene>
    <name evidence="7" type="ORF">CSOL1703_00012725</name>
</gene>
<proteinExistence type="predicted"/>
<evidence type="ECO:0000256" key="1">
    <source>
        <dbReference type="ARBA" id="ARBA00022801"/>
    </source>
</evidence>
<dbReference type="SUPFAM" id="SSF52151">
    <property type="entry name" value="FabD/lysophospholipase-like"/>
    <property type="match status" value="1"/>
</dbReference>
<dbReference type="GO" id="GO:0046486">
    <property type="term" value="P:glycerolipid metabolic process"/>
    <property type="evidence" value="ECO:0007669"/>
    <property type="project" value="UniProtKB-ARBA"/>
</dbReference>
<dbReference type="InterPro" id="IPR016035">
    <property type="entry name" value="Acyl_Trfase/lysoPLipase"/>
</dbReference>
<dbReference type="EMBL" id="CABFOC020000015">
    <property type="protein sequence ID" value="CAH0046492.1"/>
    <property type="molecule type" value="Genomic_DNA"/>
</dbReference>
<dbReference type="GO" id="GO:0019369">
    <property type="term" value="P:arachidonate metabolic process"/>
    <property type="evidence" value="ECO:0007669"/>
    <property type="project" value="TreeGrafter"/>
</dbReference>
<feature type="short sequence motif" description="GXGXXG" evidence="4">
    <location>
        <begin position="4"/>
        <end position="9"/>
    </location>
</feature>
<evidence type="ECO:0000256" key="3">
    <source>
        <dbReference type="ARBA" id="ARBA00023098"/>
    </source>
</evidence>
<dbReference type="Proteomes" id="UP000775872">
    <property type="component" value="Unassembled WGS sequence"/>
</dbReference>
<evidence type="ECO:0000259" key="6">
    <source>
        <dbReference type="PROSITE" id="PS51635"/>
    </source>
</evidence>
<organism evidence="7 8">
    <name type="scientific">Clonostachys solani</name>
    <dbReference type="NCBI Taxonomy" id="160281"/>
    <lineage>
        <taxon>Eukaryota</taxon>
        <taxon>Fungi</taxon>
        <taxon>Dikarya</taxon>
        <taxon>Ascomycota</taxon>
        <taxon>Pezizomycotina</taxon>
        <taxon>Sordariomycetes</taxon>
        <taxon>Hypocreomycetidae</taxon>
        <taxon>Hypocreales</taxon>
        <taxon>Bionectriaceae</taxon>
        <taxon>Clonostachys</taxon>
    </lineage>
</organism>
<feature type="domain" description="PNPLA" evidence="6">
    <location>
        <begin position="1"/>
        <end position="251"/>
    </location>
</feature>
<evidence type="ECO:0000313" key="8">
    <source>
        <dbReference type="Proteomes" id="UP000775872"/>
    </source>
</evidence>
<feature type="active site" description="Nucleophile" evidence="4">
    <location>
        <position position="77"/>
    </location>
</feature>
<feature type="short sequence motif" description="GXSXG" evidence="4">
    <location>
        <begin position="75"/>
        <end position="79"/>
    </location>
</feature>
<evidence type="ECO:0000256" key="5">
    <source>
        <dbReference type="SAM" id="MobiDB-lite"/>
    </source>
</evidence>
<keyword evidence="1 4" id="KW-0378">Hydrolase</keyword>
<comment type="caution">
    <text evidence="7">The sequence shown here is derived from an EMBL/GenBank/DDBJ whole genome shotgun (WGS) entry which is preliminary data.</text>
</comment>
<accession>A0A9P0EBV1</accession>
<reference evidence="7 8" key="2">
    <citation type="submission" date="2021-10" db="EMBL/GenBank/DDBJ databases">
        <authorList>
            <person name="Piombo E."/>
        </authorList>
    </citation>
    <scope>NUCLEOTIDE SEQUENCE [LARGE SCALE GENOMIC DNA]</scope>
</reference>
<dbReference type="OrthoDB" id="626167at2759"/>
<evidence type="ECO:0000313" key="7">
    <source>
        <dbReference type="EMBL" id="CAH0046492.1"/>
    </source>
</evidence>
<dbReference type="GO" id="GO:0047499">
    <property type="term" value="F:calcium-independent phospholipase A2 activity"/>
    <property type="evidence" value="ECO:0007669"/>
    <property type="project" value="TreeGrafter"/>
</dbReference>
<feature type="region of interest" description="Disordered" evidence="5">
    <location>
        <begin position="445"/>
        <end position="484"/>
    </location>
</feature>
<dbReference type="AlphaFoldDB" id="A0A9P0EBV1"/>
<keyword evidence="2 4" id="KW-0442">Lipid degradation</keyword>
<feature type="short sequence motif" description="DGA/G" evidence="4">
    <location>
        <begin position="238"/>
        <end position="240"/>
    </location>
</feature>
<reference evidence="8" key="1">
    <citation type="submission" date="2019-06" db="EMBL/GenBank/DDBJ databases">
        <authorList>
            <person name="Broberg M."/>
        </authorList>
    </citation>
    <scope>NUCLEOTIDE SEQUENCE [LARGE SCALE GENOMIC DNA]</scope>
</reference>
<name>A0A9P0EBV1_9HYPO</name>
<feature type="active site" description="Proton acceptor" evidence="4">
    <location>
        <position position="238"/>
    </location>
</feature>
<dbReference type="Pfam" id="PF01734">
    <property type="entry name" value="Patatin"/>
    <property type="match status" value="1"/>
</dbReference>
<dbReference type="PROSITE" id="PS51635">
    <property type="entry name" value="PNPLA"/>
    <property type="match status" value="1"/>
</dbReference>
<protein>
    <recommendedName>
        <fullName evidence="6">PNPLA domain-containing protein</fullName>
    </recommendedName>
</protein>
<sequence>MLDGGGIRGYSSLLILKNIMIAIRRIETSYPEYPVTSSMSYPWMEDEDQTVNRASEATGRVDAFLPCHYFDYLAGTSTGGLSSIMLGRLRLSVDQALDQYKAFGNEVFGKPRRWHERSPFWYPRAKYSSRKTGEAFQNVVLESLQQGEHAAVTESFEDREDRTRTMVISWSLKKGSVGSCYIWRSYRFNPKPRAQGSNRWIPCNPWDKFVPIWQVARATTAAPRYFESIKIDERKFLDGGMVANNPSLVALREIRGLHETVPSIFVSLGTGLKQAHVQSESARNRTSGDVRSGLRRALTIDNARRKQWLRKYWEIGSNLSKQMTDCEGQDGTNGWNGLSDEIGLRKRYRLNVENNLANISLDEWRPAKSGEETLRSIRELTESYLSQPATIEMIEEIAREVVGIRRDRAMTERWESFATDVSYVCPICESRAPDVNRQALREHLEESNRHNGGTQMAAEEVEARLNRGRHKRGPSRSGSDKAAI</sequence>
<keyword evidence="3 4" id="KW-0443">Lipid metabolism</keyword>
<dbReference type="PANTHER" id="PTHR24185:SF1">
    <property type="entry name" value="CALCIUM-INDEPENDENT PHOSPHOLIPASE A2-GAMMA"/>
    <property type="match status" value="1"/>
</dbReference>
<keyword evidence="8" id="KW-1185">Reference proteome</keyword>
<dbReference type="Gene3D" id="3.40.1090.10">
    <property type="entry name" value="Cytosolic phospholipase A2 catalytic domain"/>
    <property type="match status" value="1"/>
</dbReference>
<dbReference type="PANTHER" id="PTHR24185">
    <property type="entry name" value="CALCIUM-INDEPENDENT PHOSPHOLIPASE A2-GAMMA"/>
    <property type="match status" value="1"/>
</dbReference>
<evidence type="ECO:0000256" key="4">
    <source>
        <dbReference type="PROSITE-ProRule" id="PRU01161"/>
    </source>
</evidence>
<dbReference type="InterPro" id="IPR002641">
    <property type="entry name" value="PNPLA_dom"/>
</dbReference>
<evidence type="ECO:0000256" key="2">
    <source>
        <dbReference type="ARBA" id="ARBA00022963"/>
    </source>
</evidence>